<comment type="similarity">
    <text evidence="2">Belongs to the peptidase M18 family.</text>
</comment>
<comment type="caution">
    <text evidence="9">The sequence shown here is derived from an EMBL/GenBank/DDBJ whole genome shotgun (WGS) entry which is preliminary data.</text>
</comment>
<evidence type="ECO:0000313" key="10">
    <source>
        <dbReference type="Proteomes" id="UP000003793"/>
    </source>
</evidence>
<dbReference type="GO" id="GO:0004177">
    <property type="term" value="F:aminopeptidase activity"/>
    <property type="evidence" value="ECO:0007669"/>
    <property type="project" value="UniProtKB-KW"/>
</dbReference>
<gene>
    <name evidence="9" type="ORF">COPCOM_01538</name>
</gene>
<dbReference type="Pfam" id="PF02127">
    <property type="entry name" value="Peptidase_M18"/>
    <property type="match status" value="1"/>
</dbReference>
<evidence type="ECO:0000313" key="9">
    <source>
        <dbReference type="EMBL" id="EEG90301.1"/>
    </source>
</evidence>
<keyword evidence="4" id="KW-0645">Protease</keyword>
<proteinExistence type="inferred from homology"/>
<name>C0B8R4_9FIRM</name>
<dbReference type="GO" id="GO:0008270">
    <property type="term" value="F:zinc ion binding"/>
    <property type="evidence" value="ECO:0007669"/>
    <property type="project" value="InterPro"/>
</dbReference>
<keyword evidence="5" id="KW-0479">Metal-binding</keyword>
<dbReference type="GO" id="GO:0006508">
    <property type="term" value="P:proteolysis"/>
    <property type="evidence" value="ECO:0007669"/>
    <property type="project" value="UniProtKB-KW"/>
</dbReference>
<keyword evidence="8" id="KW-0482">Metalloprotease</keyword>
<dbReference type="GO" id="GO:0005737">
    <property type="term" value="C:cytoplasm"/>
    <property type="evidence" value="ECO:0007669"/>
    <property type="project" value="UniProtKB-ARBA"/>
</dbReference>
<dbReference type="Proteomes" id="UP000003793">
    <property type="component" value="Unassembled WGS sequence"/>
</dbReference>
<dbReference type="AlphaFoldDB" id="C0B8R4"/>
<evidence type="ECO:0000256" key="7">
    <source>
        <dbReference type="ARBA" id="ARBA00022833"/>
    </source>
</evidence>
<sequence length="160" mass="18148">MTSYRERVILKALWGIPTELKRGIEMEEKKNLWSSYDEAAKKELHEINEKYKACLDAGKTERECVKLAVEMAKEAGYQDIKDVLKEGKSLKAGDKVYAVCMEKMLAMFRMGEEPLSNGMNILGAHIDSPRIDVKQNPLYESEGMAYLDTHYYGGIKNTSG</sequence>
<dbReference type="HOGENOM" id="CLU_1649253_0_0_9"/>
<dbReference type="Gene3D" id="3.40.630.10">
    <property type="entry name" value="Zn peptidases"/>
    <property type="match status" value="1"/>
</dbReference>
<evidence type="ECO:0000256" key="4">
    <source>
        <dbReference type="ARBA" id="ARBA00022670"/>
    </source>
</evidence>
<evidence type="ECO:0000256" key="5">
    <source>
        <dbReference type="ARBA" id="ARBA00022723"/>
    </source>
</evidence>
<dbReference type="PANTHER" id="PTHR28570">
    <property type="entry name" value="ASPARTYL AMINOPEPTIDASE"/>
    <property type="match status" value="1"/>
</dbReference>
<evidence type="ECO:0000256" key="8">
    <source>
        <dbReference type="ARBA" id="ARBA00023049"/>
    </source>
</evidence>
<organism evidence="9 10">
    <name type="scientific">Coprococcus comes ATCC 27758</name>
    <dbReference type="NCBI Taxonomy" id="470146"/>
    <lineage>
        <taxon>Bacteria</taxon>
        <taxon>Bacillati</taxon>
        <taxon>Bacillota</taxon>
        <taxon>Clostridia</taxon>
        <taxon>Lachnospirales</taxon>
        <taxon>Lachnospiraceae</taxon>
        <taxon>Coprococcus</taxon>
    </lineage>
</organism>
<reference evidence="9 10" key="2">
    <citation type="submission" date="2009-03" db="EMBL/GenBank/DDBJ databases">
        <title>Draft genome sequence of Coprococcus comes (ATCC 27758).</title>
        <authorList>
            <person name="Sudarsanam P."/>
            <person name="Ley R."/>
            <person name="Guruge J."/>
            <person name="Turnbaugh P.J."/>
            <person name="Mahowald M."/>
            <person name="Liep D."/>
            <person name="Gordon J."/>
        </authorList>
    </citation>
    <scope>NUCLEOTIDE SEQUENCE [LARGE SCALE GENOMIC DNA]</scope>
    <source>
        <strain evidence="9 10">ATCC 27758</strain>
    </source>
</reference>
<dbReference type="SUPFAM" id="SSF101821">
    <property type="entry name" value="Aminopeptidase/glucanase lid domain"/>
    <property type="match status" value="1"/>
</dbReference>
<dbReference type="Gene3D" id="2.30.250.10">
    <property type="entry name" value="Aminopeptidase i, Domain 2"/>
    <property type="match status" value="1"/>
</dbReference>
<evidence type="ECO:0000256" key="3">
    <source>
        <dbReference type="ARBA" id="ARBA00022438"/>
    </source>
</evidence>
<comment type="cofactor">
    <cofactor evidence="1">
        <name>Zn(2+)</name>
        <dbReference type="ChEBI" id="CHEBI:29105"/>
    </cofactor>
</comment>
<evidence type="ECO:0008006" key="11">
    <source>
        <dbReference type="Google" id="ProtNLM"/>
    </source>
</evidence>
<evidence type="ECO:0000256" key="6">
    <source>
        <dbReference type="ARBA" id="ARBA00022801"/>
    </source>
</evidence>
<dbReference type="InterPro" id="IPR023358">
    <property type="entry name" value="Peptidase_M18_dom2"/>
</dbReference>
<keyword evidence="6" id="KW-0378">Hydrolase</keyword>
<dbReference type="GO" id="GO:0008237">
    <property type="term" value="F:metallopeptidase activity"/>
    <property type="evidence" value="ECO:0007669"/>
    <property type="project" value="UniProtKB-KW"/>
</dbReference>
<dbReference type="PANTHER" id="PTHR28570:SF2">
    <property type="entry name" value="M18 FAMILY AMINOPEPTIDASE 1-RELATED"/>
    <property type="match status" value="1"/>
</dbReference>
<dbReference type="InterPro" id="IPR001948">
    <property type="entry name" value="Peptidase_M18"/>
</dbReference>
<evidence type="ECO:0000256" key="2">
    <source>
        <dbReference type="ARBA" id="ARBA00008290"/>
    </source>
</evidence>
<keyword evidence="3" id="KW-0031">Aminopeptidase</keyword>
<dbReference type="SUPFAM" id="SSF53187">
    <property type="entry name" value="Zn-dependent exopeptidases"/>
    <property type="match status" value="1"/>
</dbReference>
<dbReference type="EMBL" id="ABVR01000039">
    <property type="protein sequence ID" value="EEG90301.1"/>
    <property type="molecule type" value="Genomic_DNA"/>
</dbReference>
<keyword evidence="7" id="KW-0862">Zinc</keyword>
<reference evidence="9 10" key="1">
    <citation type="submission" date="2009-02" db="EMBL/GenBank/DDBJ databases">
        <authorList>
            <person name="Fulton L."/>
            <person name="Clifton S."/>
            <person name="Fulton B."/>
            <person name="Xu J."/>
            <person name="Minx P."/>
            <person name="Pepin K.H."/>
            <person name="Johnson M."/>
            <person name="Bhonagiri V."/>
            <person name="Nash W.E."/>
            <person name="Mardis E.R."/>
            <person name="Wilson R.K."/>
        </authorList>
    </citation>
    <scope>NUCLEOTIDE SEQUENCE [LARGE SCALE GENOMIC DNA]</scope>
    <source>
        <strain evidence="9 10">ATCC 27758</strain>
    </source>
</reference>
<accession>C0B8R4</accession>
<protein>
    <recommendedName>
        <fullName evidence="11">M18 family aminopeptidase</fullName>
    </recommendedName>
</protein>
<evidence type="ECO:0000256" key="1">
    <source>
        <dbReference type="ARBA" id="ARBA00001947"/>
    </source>
</evidence>